<comment type="caution">
    <text evidence="1">The sequence shown here is derived from an EMBL/GenBank/DDBJ whole genome shotgun (WGS) entry which is preliminary data.</text>
</comment>
<evidence type="ECO:0000313" key="2">
    <source>
        <dbReference type="Proteomes" id="UP000266673"/>
    </source>
</evidence>
<dbReference type="AlphaFoldDB" id="A0A397UZ08"/>
<accession>A0A397UZ08</accession>
<sequence>MSYEKSTRGSRSKKTWVQILQSNMNKQDMKTIQDLLDLSTSKIPSTVPEFMTIYTIKDDKWEKESELSSVQAIFSQIHFHCREFKEGETITDMFDLSEGIYNYSSKVSESYDDMIVVTKKWHETFRGQYLTSEGEKNSKDDIINDCKKKFESWINDEIKRVSQFCDECERLNSIFKKFSQIIKDDWETGLKPIIHIIEKKFQKSSKSRKNYPKQLQLTINDLAKSVSDSSLVLQPISEKWKTFSTDLENIKATLEKIGEPRCLLPTRKIHLESIKNKWKGLNKLSLELYSLLYYFVVEKE</sequence>
<dbReference type="Proteomes" id="UP000266673">
    <property type="component" value="Unassembled WGS sequence"/>
</dbReference>
<dbReference type="OrthoDB" id="2337548at2759"/>
<dbReference type="EMBL" id="QKWP01000873">
    <property type="protein sequence ID" value="RIB13999.1"/>
    <property type="molecule type" value="Genomic_DNA"/>
</dbReference>
<dbReference type="Gene3D" id="1.20.1170.10">
    <property type="match status" value="1"/>
</dbReference>
<proteinExistence type="predicted"/>
<dbReference type="SUPFAM" id="SSF58100">
    <property type="entry name" value="Bacterial hemolysins"/>
    <property type="match status" value="1"/>
</dbReference>
<keyword evidence="2" id="KW-1185">Reference proteome</keyword>
<evidence type="ECO:0000313" key="1">
    <source>
        <dbReference type="EMBL" id="RIB13999.1"/>
    </source>
</evidence>
<organism evidence="1 2">
    <name type="scientific">Gigaspora rosea</name>
    <dbReference type="NCBI Taxonomy" id="44941"/>
    <lineage>
        <taxon>Eukaryota</taxon>
        <taxon>Fungi</taxon>
        <taxon>Fungi incertae sedis</taxon>
        <taxon>Mucoromycota</taxon>
        <taxon>Glomeromycotina</taxon>
        <taxon>Glomeromycetes</taxon>
        <taxon>Diversisporales</taxon>
        <taxon>Gigasporaceae</taxon>
        <taxon>Gigaspora</taxon>
    </lineage>
</organism>
<protein>
    <submittedName>
        <fullName evidence="1">Uncharacterized protein</fullName>
    </submittedName>
</protein>
<reference evidence="1 2" key="1">
    <citation type="submission" date="2018-06" db="EMBL/GenBank/DDBJ databases">
        <title>Comparative genomics reveals the genomic features of Rhizophagus irregularis, R. cerebriforme, R. diaphanum and Gigaspora rosea, and their symbiotic lifestyle signature.</title>
        <authorList>
            <person name="Morin E."/>
            <person name="San Clemente H."/>
            <person name="Chen E.C.H."/>
            <person name="De La Providencia I."/>
            <person name="Hainaut M."/>
            <person name="Kuo A."/>
            <person name="Kohler A."/>
            <person name="Murat C."/>
            <person name="Tang N."/>
            <person name="Roy S."/>
            <person name="Loubradou J."/>
            <person name="Henrissat B."/>
            <person name="Grigoriev I.V."/>
            <person name="Corradi N."/>
            <person name="Roux C."/>
            <person name="Martin F.M."/>
        </authorList>
    </citation>
    <scope>NUCLEOTIDE SEQUENCE [LARGE SCALE GENOMIC DNA]</scope>
    <source>
        <strain evidence="1 2">DAOM 194757</strain>
    </source>
</reference>
<name>A0A397UZ08_9GLOM</name>
<gene>
    <name evidence="1" type="ORF">C2G38_2144282</name>
</gene>